<feature type="region of interest" description="Disordered" evidence="4">
    <location>
        <begin position="18"/>
        <end position="50"/>
    </location>
</feature>
<comment type="similarity">
    <text evidence="1">Belongs to the 'phage' integrase family.</text>
</comment>
<dbReference type="InterPro" id="IPR002104">
    <property type="entry name" value="Integrase_catalytic"/>
</dbReference>
<dbReference type="RefSeq" id="WP_106851039.1">
    <property type="nucleotide sequence ID" value="NZ_CP027793.1"/>
</dbReference>
<dbReference type="Gene3D" id="1.10.150.130">
    <property type="match status" value="1"/>
</dbReference>
<sequence>MASVRQLPSGKWQARYVDSAGRHRSAGSWPNQKMALGKAQAAEDSERIEPTSAEAARMTWGEWKPHWEAGRRVAAGTAGRDRGRLAKHVDPKWGDVKLNKITGHGIQVWLRELEDAGLSASSVQKCFHLLSSSLRAAEFARMIPSNPAKGVKLPKGGKNVDRYLTRDEVADLAGVLDDADRLVVELLVGTGLRLGEALGLHWESVDLSRRTIHVARSWDPVGGSMKPPKSWQQRTVPISRSLAELLEKELRGRGPGSPPDVEYHREVRARSGLVLPARRGHGPLGEKHLRSRWNDAFALASVVRTKRGQEPIAPARIHDLRHTYASWLVQDGVSIYELKNLLGHESVKTTERYAHLAPTQWDAVRAALGDPPAGRAKKRAN</sequence>
<keyword evidence="3" id="KW-0233">DNA recombination</keyword>
<accession>A0AAE3B9W1</accession>
<evidence type="ECO:0000313" key="7">
    <source>
        <dbReference type="Proteomes" id="UP000706122"/>
    </source>
</evidence>
<dbReference type="EMBL" id="WUYC01000001">
    <property type="protein sequence ID" value="MBM4713609.1"/>
    <property type="molecule type" value="Genomic_DNA"/>
</dbReference>
<dbReference type="InterPro" id="IPR011010">
    <property type="entry name" value="DNA_brk_join_enz"/>
</dbReference>
<dbReference type="PANTHER" id="PTHR30349:SF64">
    <property type="entry name" value="PROPHAGE INTEGRASE INTD-RELATED"/>
    <property type="match status" value="1"/>
</dbReference>
<gene>
    <name evidence="6" type="ORF">GS551_05245</name>
</gene>
<reference evidence="6" key="1">
    <citation type="submission" date="2019-11" db="EMBL/GenBank/DDBJ databases">
        <title>Spread of Macrolides and rifampicin resistant Rhodococcus equi in clinical isolates in the USA.</title>
        <authorList>
            <person name="Alvarez-Narvaez S."/>
            <person name="Huber L."/>
            <person name="Cohen N.D."/>
            <person name="Slovis N."/>
            <person name="Greiter M."/>
            <person name="Giguere S."/>
            <person name="Hart K."/>
        </authorList>
    </citation>
    <scope>NUCLEOTIDE SEQUENCE</scope>
    <source>
        <strain evidence="6">Lh_5</strain>
    </source>
</reference>
<dbReference type="GO" id="GO:0006310">
    <property type="term" value="P:DNA recombination"/>
    <property type="evidence" value="ECO:0007669"/>
    <property type="project" value="UniProtKB-KW"/>
</dbReference>
<dbReference type="InterPro" id="IPR010998">
    <property type="entry name" value="Integrase_recombinase_N"/>
</dbReference>
<protein>
    <submittedName>
        <fullName evidence="6">Tyrosine-type recombinase/integrase</fullName>
    </submittedName>
</protein>
<evidence type="ECO:0000256" key="2">
    <source>
        <dbReference type="ARBA" id="ARBA00023125"/>
    </source>
</evidence>
<dbReference type="SUPFAM" id="SSF56349">
    <property type="entry name" value="DNA breaking-rejoining enzymes"/>
    <property type="match status" value="1"/>
</dbReference>
<dbReference type="GeneID" id="57576567"/>
<dbReference type="CDD" id="cd00796">
    <property type="entry name" value="INT_Rci_Hp1_C"/>
    <property type="match status" value="1"/>
</dbReference>
<dbReference type="AlphaFoldDB" id="A0AAE3B9W1"/>
<evidence type="ECO:0000256" key="4">
    <source>
        <dbReference type="SAM" id="MobiDB-lite"/>
    </source>
</evidence>
<proteinExistence type="inferred from homology"/>
<dbReference type="Pfam" id="PF00589">
    <property type="entry name" value="Phage_integrase"/>
    <property type="match status" value="1"/>
</dbReference>
<organism evidence="6 7">
    <name type="scientific">Rhodococcus hoagii</name>
    <name type="common">Corynebacterium equii</name>
    <dbReference type="NCBI Taxonomy" id="43767"/>
    <lineage>
        <taxon>Bacteria</taxon>
        <taxon>Bacillati</taxon>
        <taxon>Actinomycetota</taxon>
        <taxon>Actinomycetes</taxon>
        <taxon>Mycobacteriales</taxon>
        <taxon>Nocardiaceae</taxon>
        <taxon>Prescottella</taxon>
    </lineage>
</organism>
<keyword evidence="2" id="KW-0238">DNA-binding</keyword>
<evidence type="ECO:0000256" key="1">
    <source>
        <dbReference type="ARBA" id="ARBA00008857"/>
    </source>
</evidence>
<dbReference type="PROSITE" id="PS51898">
    <property type="entry name" value="TYR_RECOMBINASE"/>
    <property type="match status" value="1"/>
</dbReference>
<evidence type="ECO:0000313" key="6">
    <source>
        <dbReference type="EMBL" id="MBM4713609.1"/>
    </source>
</evidence>
<dbReference type="InterPro" id="IPR050090">
    <property type="entry name" value="Tyrosine_recombinase_XerCD"/>
</dbReference>
<feature type="domain" description="Tyr recombinase" evidence="5">
    <location>
        <begin position="159"/>
        <end position="366"/>
    </location>
</feature>
<dbReference type="PANTHER" id="PTHR30349">
    <property type="entry name" value="PHAGE INTEGRASE-RELATED"/>
    <property type="match status" value="1"/>
</dbReference>
<dbReference type="Gene3D" id="1.10.443.10">
    <property type="entry name" value="Intergrase catalytic core"/>
    <property type="match status" value="1"/>
</dbReference>
<dbReference type="Proteomes" id="UP000706122">
    <property type="component" value="Unassembled WGS sequence"/>
</dbReference>
<evidence type="ECO:0000259" key="5">
    <source>
        <dbReference type="PROSITE" id="PS51898"/>
    </source>
</evidence>
<dbReference type="GO" id="GO:0003677">
    <property type="term" value="F:DNA binding"/>
    <property type="evidence" value="ECO:0007669"/>
    <property type="project" value="UniProtKB-KW"/>
</dbReference>
<dbReference type="GO" id="GO:0015074">
    <property type="term" value="P:DNA integration"/>
    <property type="evidence" value="ECO:0007669"/>
    <property type="project" value="InterPro"/>
</dbReference>
<evidence type="ECO:0000256" key="3">
    <source>
        <dbReference type="ARBA" id="ARBA00023172"/>
    </source>
</evidence>
<name>A0AAE3B9W1_RHOHA</name>
<dbReference type="InterPro" id="IPR013762">
    <property type="entry name" value="Integrase-like_cat_sf"/>
</dbReference>
<comment type="caution">
    <text evidence="6">The sequence shown here is derived from an EMBL/GenBank/DDBJ whole genome shotgun (WGS) entry which is preliminary data.</text>
</comment>